<evidence type="ECO:0000313" key="2">
    <source>
        <dbReference type="RefSeq" id="XP_075080644.1"/>
    </source>
</evidence>
<accession>A0AC58S6S2</accession>
<reference evidence="2" key="2">
    <citation type="submission" date="2025-08" db="UniProtKB">
        <authorList>
            <consortium name="RefSeq"/>
        </authorList>
    </citation>
    <scope>IDENTIFICATION</scope>
    <source>
        <tissue evidence="2">Leaf</tissue>
    </source>
</reference>
<sequence length="387" mass="44385">MAKIPIMLQLNGNWDNFGRFREFEVDGIVVDDDASYSLLISTIAHQLMIDTSEKIIEIKYIVNEHCPPMEIRNDMSVRVYMETKKENKNLGSYPLCITVRDFNMELSITNENTVAGSSGILKLLDMPISPVIEEYEIMIITDSTPSSIEVGQVYQDKETIATAMKHYSVMHKFQFRVKRSSARSYWLICVSENCTWHFKATSINDSAMFKVRNFDNQHTCSLMDNTSIQRKPTAMVVGSMVIPKYSDPKTIYTPKDIQLDMLSEHDVNLTYMQAWRAKEKALQFLRGYPVDSYNKLPSYLYILEKTYLGSVVRLKKTEDDCFLYVFVVICTSISGWEYCRPVVVVDGTFLKSSYRRIMLIASTMDAAGTILPLAYAVIDSENDALWK</sequence>
<proteinExistence type="predicted"/>
<organism evidence="1 2">
    <name type="scientific">Nicotiana tabacum</name>
    <name type="common">Common tobacco</name>
    <dbReference type="NCBI Taxonomy" id="4097"/>
    <lineage>
        <taxon>Eukaryota</taxon>
        <taxon>Viridiplantae</taxon>
        <taxon>Streptophyta</taxon>
        <taxon>Embryophyta</taxon>
        <taxon>Tracheophyta</taxon>
        <taxon>Spermatophyta</taxon>
        <taxon>Magnoliopsida</taxon>
        <taxon>eudicotyledons</taxon>
        <taxon>Gunneridae</taxon>
        <taxon>Pentapetalae</taxon>
        <taxon>asterids</taxon>
        <taxon>lamiids</taxon>
        <taxon>Solanales</taxon>
        <taxon>Solanaceae</taxon>
        <taxon>Nicotianoideae</taxon>
        <taxon>Nicotianeae</taxon>
        <taxon>Nicotiana</taxon>
    </lineage>
</organism>
<reference evidence="1" key="1">
    <citation type="journal article" date="2014" name="Nat. Commun.">
        <title>The tobacco genome sequence and its comparison with those of tomato and potato.</title>
        <authorList>
            <person name="Sierro N."/>
            <person name="Battey J.N."/>
            <person name="Ouadi S."/>
            <person name="Bakaher N."/>
            <person name="Bovet L."/>
            <person name="Willig A."/>
            <person name="Goepfert S."/>
            <person name="Peitsch M.C."/>
            <person name="Ivanov N.V."/>
        </authorList>
    </citation>
    <scope>NUCLEOTIDE SEQUENCE [LARGE SCALE GENOMIC DNA]</scope>
</reference>
<name>A0AC58S6S2_TOBAC</name>
<dbReference type="Proteomes" id="UP000790787">
    <property type="component" value="Chromosome 11"/>
</dbReference>
<keyword evidence="1" id="KW-1185">Reference proteome</keyword>
<dbReference type="RefSeq" id="XP_075080644.1">
    <property type="nucleotide sequence ID" value="XM_075224543.1"/>
</dbReference>
<gene>
    <name evidence="2" type="primary">LOC107816716</name>
</gene>
<protein>
    <submittedName>
        <fullName evidence="2">Uncharacterized protein LOC107816716</fullName>
    </submittedName>
</protein>
<evidence type="ECO:0000313" key="1">
    <source>
        <dbReference type="Proteomes" id="UP000790787"/>
    </source>
</evidence>